<dbReference type="STRING" id="1314776.A0A166ADL2"/>
<evidence type="ECO:0000313" key="2">
    <source>
        <dbReference type="EMBL" id="KZT35225.1"/>
    </source>
</evidence>
<accession>A0A166ADL2</accession>
<sequence>MPGELKNHAEKDREIETWELNWWNLLPLCNDYTRPIAWTPSNLIYTSHSTQTLMQRQPFRPSLDSKLLPMTVMGNAYFRSQASIISVSPREDMIFAYFPIALVETPTDRGAGVGIVYERAVDADQWSIRASWVFPEGDGAVEAKWLLPEREWLPTDPPSRAPSSGPTIPTCSHALLIVSQSHSLRLYYRPYISDTSPAAMRNPVKNFKLITGYLLQSHHANERGPPQPVPHPTLHASRVVSKASIGLAFGEPNILIASRSRLVSMDARTSDPASGQGMGLSPEDILDPVSPQWESWGEETTIDICVARVQLDQGVLAIKTHPLASLVLSDLSPTSLISSLLLTPVIPPRVPLKAENDDPSSMKPSFFLTASFMEFGDYTLPPKSVLYSYEIVKPNKPESANAMVWNTNAYFSHFSAKRELSSSVIAFVEPATPRPDSAGLLVGLLNTSGVRHPHSKEVPVGTTCIWQLPSLQDDPQWEPAKIFSAPEDAGRNPPLAMAVSPNRTLIALASGSSLQSHGTRSTICAYPKPRLEGPLSDIRTKALLPSLLNRHISPADIIHDRVMTNASVLCDVLGQLSTSALKGVDWTAEILGLAVEMYRRDGNVHEDKWRAARDICSVAEVLRAFDSACEPPNFYEITFTPILLDLTKWFVELMQRTLCECVVFESEAARKLEKRKLHSGSTSDPREIAERLRDLEINPIVITVLHPYSRTIMMGVITHMIRFKMFIRLLNGRTPAAAAMKAAYLDLFDKSHLNWENLFKAFVEAHKEQKDQTEFSDSQFRSALISFDVPVAMRAQLLSIAAKLITSSVIDRPNLLRKPFLAKLSTAFGSLSLSSLDYMQTGEVVHRPRDEDQCDIIRKNVLAPTALTKICSRCGGKSDASIPSRPETDNRVWEAWMRQWSARCICGGLWLTTDSAPVL</sequence>
<feature type="domain" description="Mediator complex subunit 16 C-terminal" evidence="1">
    <location>
        <begin position="856"/>
        <end position="911"/>
    </location>
</feature>
<dbReference type="InterPro" id="IPR048339">
    <property type="entry name" value="Mediator_Med16_C"/>
</dbReference>
<proteinExistence type="predicted"/>
<dbReference type="AlphaFoldDB" id="A0A166ADL2"/>
<name>A0A166ADL2_9AGAM</name>
<dbReference type="EMBL" id="KV428147">
    <property type="protein sequence ID" value="KZT35225.1"/>
    <property type="molecule type" value="Genomic_DNA"/>
</dbReference>
<keyword evidence="3" id="KW-1185">Reference proteome</keyword>
<evidence type="ECO:0000313" key="3">
    <source>
        <dbReference type="Proteomes" id="UP000076798"/>
    </source>
</evidence>
<gene>
    <name evidence="2" type="ORF">SISSUDRAFT_190339</name>
</gene>
<dbReference type="Pfam" id="PF20719">
    <property type="entry name" value="Med16_C"/>
    <property type="match status" value="1"/>
</dbReference>
<organism evidence="2 3">
    <name type="scientific">Sistotremastrum suecicum HHB10207 ss-3</name>
    <dbReference type="NCBI Taxonomy" id="1314776"/>
    <lineage>
        <taxon>Eukaryota</taxon>
        <taxon>Fungi</taxon>
        <taxon>Dikarya</taxon>
        <taxon>Basidiomycota</taxon>
        <taxon>Agaricomycotina</taxon>
        <taxon>Agaricomycetes</taxon>
        <taxon>Sistotremastrales</taxon>
        <taxon>Sistotremastraceae</taxon>
        <taxon>Sistotremastrum</taxon>
    </lineage>
</organism>
<evidence type="ECO:0000259" key="1">
    <source>
        <dbReference type="Pfam" id="PF20719"/>
    </source>
</evidence>
<dbReference type="OrthoDB" id="2535907at2759"/>
<reference evidence="2 3" key="1">
    <citation type="journal article" date="2016" name="Mol. Biol. Evol.">
        <title>Comparative Genomics of Early-Diverging Mushroom-Forming Fungi Provides Insights into the Origins of Lignocellulose Decay Capabilities.</title>
        <authorList>
            <person name="Nagy L.G."/>
            <person name="Riley R."/>
            <person name="Tritt A."/>
            <person name="Adam C."/>
            <person name="Daum C."/>
            <person name="Floudas D."/>
            <person name="Sun H."/>
            <person name="Yadav J.S."/>
            <person name="Pangilinan J."/>
            <person name="Larsson K.H."/>
            <person name="Matsuura K."/>
            <person name="Barry K."/>
            <person name="Labutti K."/>
            <person name="Kuo R."/>
            <person name="Ohm R.A."/>
            <person name="Bhattacharya S.S."/>
            <person name="Shirouzu T."/>
            <person name="Yoshinaga Y."/>
            <person name="Martin F.M."/>
            <person name="Grigoriev I.V."/>
            <person name="Hibbett D.S."/>
        </authorList>
    </citation>
    <scope>NUCLEOTIDE SEQUENCE [LARGE SCALE GENOMIC DNA]</scope>
    <source>
        <strain evidence="2 3">HHB10207 ss-3</strain>
    </source>
</reference>
<protein>
    <recommendedName>
        <fullName evidence="1">Mediator complex subunit 16 C-terminal domain-containing protein</fullName>
    </recommendedName>
</protein>
<dbReference type="Proteomes" id="UP000076798">
    <property type="component" value="Unassembled WGS sequence"/>
</dbReference>